<feature type="region of interest" description="Disordered" evidence="1">
    <location>
        <begin position="1"/>
        <end position="81"/>
    </location>
</feature>
<dbReference type="InterPro" id="IPR022603">
    <property type="entry name" value="DUF3152"/>
</dbReference>
<comment type="caution">
    <text evidence="4">The sequence shown here is derived from an EMBL/GenBank/DDBJ whole genome shotgun (WGS) entry which is preliminary data.</text>
</comment>
<keyword evidence="2" id="KW-1133">Transmembrane helix</keyword>
<feature type="region of interest" description="Disordered" evidence="1">
    <location>
        <begin position="126"/>
        <end position="157"/>
    </location>
</feature>
<feature type="compositionally biased region" description="Low complexity" evidence="1">
    <location>
        <begin position="128"/>
        <end position="138"/>
    </location>
</feature>
<evidence type="ECO:0000313" key="5">
    <source>
        <dbReference type="Proteomes" id="UP000679690"/>
    </source>
</evidence>
<evidence type="ECO:0000313" key="4">
    <source>
        <dbReference type="EMBL" id="MBO3740043.1"/>
    </source>
</evidence>
<dbReference type="SUPFAM" id="SSF55486">
    <property type="entry name" value="Metalloproteases ('zincins'), catalytic domain"/>
    <property type="match status" value="1"/>
</dbReference>
<keyword evidence="2" id="KW-0812">Transmembrane</keyword>
<dbReference type="Gene3D" id="3.40.390.10">
    <property type="entry name" value="Collagenase (Catalytic Domain)"/>
    <property type="match status" value="1"/>
</dbReference>
<keyword evidence="5" id="KW-1185">Reference proteome</keyword>
<reference evidence="4 5" key="1">
    <citation type="submission" date="2021-03" db="EMBL/GenBank/DDBJ databases">
        <title>Actinoplanes flavus sp. nov., a novel actinomycete isolated from Coconut Palm rhizosphere soil.</title>
        <authorList>
            <person name="Luo X."/>
        </authorList>
    </citation>
    <scope>NUCLEOTIDE SEQUENCE [LARGE SCALE GENOMIC DNA]</scope>
    <source>
        <strain evidence="4 5">NEAU-H7</strain>
    </source>
</reference>
<feature type="transmembrane region" description="Helical" evidence="2">
    <location>
        <begin position="92"/>
        <end position="111"/>
    </location>
</feature>
<proteinExistence type="predicted"/>
<accession>A0ABS3UQM5</accession>
<dbReference type="InterPro" id="IPR024079">
    <property type="entry name" value="MetalloPept_cat_dom_sf"/>
</dbReference>
<feature type="domain" description="DUF3152" evidence="3">
    <location>
        <begin position="174"/>
        <end position="341"/>
    </location>
</feature>
<dbReference type="Pfam" id="PF11350">
    <property type="entry name" value="DUF3152"/>
    <property type="match status" value="1"/>
</dbReference>
<protein>
    <submittedName>
        <fullName evidence="4">DUF3152 domain-containing protein</fullName>
    </submittedName>
</protein>
<evidence type="ECO:0000256" key="2">
    <source>
        <dbReference type="SAM" id="Phobius"/>
    </source>
</evidence>
<evidence type="ECO:0000259" key="3">
    <source>
        <dbReference type="Pfam" id="PF11350"/>
    </source>
</evidence>
<organism evidence="4 5">
    <name type="scientific">Actinoplanes flavus</name>
    <dbReference type="NCBI Taxonomy" id="2820290"/>
    <lineage>
        <taxon>Bacteria</taxon>
        <taxon>Bacillati</taxon>
        <taxon>Actinomycetota</taxon>
        <taxon>Actinomycetes</taxon>
        <taxon>Micromonosporales</taxon>
        <taxon>Micromonosporaceae</taxon>
        <taxon>Actinoplanes</taxon>
    </lineage>
</organism>
<keyword evidence="2" id="KW-0472">Membrane</keyword>
<name>A0ABS3UQM5_9ACTN</name>
<evidence type="ECO:0000256" key="1">
    <source>
        <dbReference type="SAM" id="MobiDB-lite"/>
    </source>
</evidence>
<feature type="compositionally biased region" description="Basic and acidic residues" evidence="1">
    <location>
        <begin position="18"/>
        <end position="50"/>
    </location>
</feature>
<sequence>MDPSLAGNLHVPVLVPPRPEEPARVDEEPSPGERRRHPAEAVRDEEREPDFLPSVLERGGPDTAYVPAHSRDDDVPPRHTPPVRRIRRRRRAVLVAYLLIVVSVFVAGHQLRDREEPLVPGREAAQRAAEPAGIGPAAGPVPPETRAEPVEPVTEPVEPVTGAAEQAIGEDEKPKAEAGEFRYARGRGPMLGTDGELYRFRVAVEKTVDGTSAKEFAEAVDTTLGDDRSWINDGRLRLRRVADAGDDVDFTIFLASAPTSEKMCADGGLSTEGYTSCRIPGQVIINADRWADAIPDYEGRLDQYRQYTINHEVGHELGHGHEKCPGDGEKAPVMMQQTFGLRGCTPNSWPYLHGERYAGEPVA</sequence>
<dbReference type="EMBL" id="JAGFNS010000013">
    <property type="protein sequence ID" value="MBO3740043.1"/>
    <property type="molecule type" value="Genomic_DNA"/>
</dbReference>
<gene>
    <name evidence="4" type="ORF">J5X75_21295</name>
</gene>
<dbReference type="Proteomes" id="UP000679690">
    <property type="component" value="Unassembled WGS sequence"/>
</dbReference>